<feature type="region of interest" description="Disordered" evidence="2">
    <location>
        <begin position="520"/>
        <end position="541"/>
    </location>
</feature>
<reference evidence="4" key="1">
    <citation type="journal article" date="2023" name="Commun. Biol.">
        <title>Genome analysis of Parmales, the sister group of diatoms, reveals the evolutionary specialization of diatoms from phago-mixotrophs to photoautotrophs.</title>
        <authorList>
            <person name="Ban H."/>
            <person name="Sato S."/>
            <person name="Yoshikawa S."/>
            <person name="Yamada K."/>
            <person name="Nakamura Y."/>
            <person name="Ichinomiya M."/>
            <person name="Sato N."/>
            <person name="Blanc-Mathieu R."/>
            <person name="Endo H."/>
            <person name="Kuwata A."/>
            <person name="Ogata H."/>
        </authorList>
    </citation>
    <scope>NUCLEOTIDE SEQUENCE [LARGE SCALE GENOMIC DNA]</scope>
    <source>
        <strain evidence="4">NIES 3701</strain>
    </source>
</reference>
<feature type="region of interest" description="Disordered" evidence="2">
    <location>
        <begin position="935"/>
        <end position="984"/>
    </location>
</feature>
<keyword evidence="1" id="KW-0175">Coiled coil</keyword>
<evidence type="ECO:0000256" key="2">
    <source>
        <dbReference type="SAM" id="MobiDB-lite"/>
    </source>
</evidence>
<protein>
    <submittedName>
        <fullName evidence="3">Uncharacterized protein</fullName>
    </submittedName>
</protein>
<evidence type="ECO:0000256" key="1">
    <source>
        <dbReference type="SAM" id="Coils"/>
    </source>
</evidence>
<proteinExistence type="predicted"/>
<evidence type="ECO:0000313" key="3">
    <source>
        <dbReference type="EMBL" id="GMH75550.1"/>
    </source>
</evidence>
<dbReference type="PANTHER" id="PTHR35711:SF1">
    <property type="entry name" value="ECTODERMAL, ISOFORM F"/>
    <property type="match status" value="1"/>
</dbReference>
<feature type="region of interest" description="Disordered" evidence="2">
    <location>
        <begin position="104"/>
        <end position="298"/>
    </location>
</feature>
<feature type="compositionally biased region" description="Polar residues" evidence="2">
    <location>
        <begin position="147"/>
        <end position="168"/>
    </location>
</feature>
<accession>A0A9W7AX62</accession>
<name>A0A9W7AX62_9STRA</name>
<feature type="compositionally biased region" description="Basic and acidic residues" evidence="2">
    <location>
        <begin position="235"/>
        <end position="247"/>
    </location>
</feature>
<feature type="coiled-coil region" evidence="1">
    <location>
        <begin position="419"/>
        <end position="489"/>
    </location>
</feature>
<gene>
    <name evidence="3" type="ORF">TrST_g7620</name>
</gene>
<feature type="region of interest" description="Disordered" evidence="2">
    <location>
        <begin position="1"/>
        <end position="71"/>
    </location>
</feature>
<dbReference type="Proteomes" id="UP001165085">
    <property type="component" value="Unassembled WGS sequence"/>
</dbReference>
<evidence type="ECO:0000313" key="4">
    <source>
        <dbReference type="Proteomes" id="UP001165085"/>
    </source>
</evidence>
<feature type="region of interest" description="Disordered" evidence="2">
    <location>
        <begin position="1075"/>
        <end position="1100"/>
    </location>
</feature>
<dbReference type="PANTHER" id="PTHR35711">
    <property type="entry name" value="EXPRESSED PROTEIN"/>
    <property type="match status" value="1"/>
</dbReference>
<feature type="compositionally biased region" description="Basic and acidic residues" evidence="2">
    <location>
        <begin position="104"/>
        <end position="124"/>
    </location>
</feature>
<feature type="compositionally biased region" description="Low complexity" evidence="2">
    <location>
        <begin position="127"/>
        <end position="139"/>
    </location>
</feature>
<feature type="compositionally biased region" description="Basic and acidic residues" evidence="2">
    <location>
        <begin position="254"/>
        <end position="268"/>
    </location>
</feature>
<feature type="compositionally biased region" description="Acidic residues" evidence="2">
    <location>
        <begin position="522"/>
        <end position="532"/>
    </location>
</feature>
<sequence>MEQSLDYSLTMSGELPSQKLSTPTGDPKTPLNQTAPASMTPSSSNKASTPSQFLQMAAQSFEEPSDRTNETTPVALKAAASLIDDGKEKVATRPSEMKRAMELAAGRVEREEHREVAIGLRKVDPGSSSKSPSSKSPRSTGKMKNVPKQSAKSPSRNSQNVQPNSQSMLMPKVSRSNPMPPKKKMIVSSTDPFGSLKSSSEFKGLSKSQRTMLEMSRVMSSNPNASRKSKLRKSREKDGKGLRDSWERLSQPEAVRKSSEHGAFDDNRNCTFKPKIKKWKGGEQKEDDDDDDKKKPDPVEKLIQFVKRQDASTMNDRKDKKYAIAAKAYNLRLDKWQCRNCGTEQSYDEYIEKRFKCPADMCEHGSFYQPKVVFLRDRIGDFKRIIREAYTQEEDGLVINKEKVDEMDKMLKGLEPSEKVVVEKMAREAREKLMSEEQKTVRDKKIKDAKDASELARLEEKARKELLIKLTLEEKEKSLQETLKMEQDRKGISVRKMFDKSNRKVVEVVFHYDQPVGKLVSAEDDENDDATEDGSMSSKSKKALTINSKVIPWVPNGTVPSDVDRGNGHVAYTLQKFVKKPDPRDAKAKDEIFEAFGVLSKDDKPNEKVQVKFYRDEYGDRYWGEDENSTPFYEINNEEKTGPFFERLEKDIQIRDSKAKTNEDKNLGKLGTIFKARSVIKQLEQEEEVNGKLADAIEERDLQVLRRVIHEANALRVPLQSEKLKQAVKLERELTNVNKLLKEGNSAIKSGDVDEVKAWQRKFAKQKFIKRNSLKVAWKKNKVTMDHLKATKSNHPRFEEWETALEDKREFLRAEYSAIEGDQNEKIDELQEDMEEDNSIMNDIKEAMRMKDLEGVSAALDRALDKGLHLLSGNKNRVEGSFFSRLRDDVEKRDKRMWVKVKVLKVYPDRSVYDVELQDGSEAVLHAVKHGLLRKYKGGDDGEEDEDEDVEEEEEEEEEEYGSDEEDEKGDNDKFYQKKKPPMHKESAMLMARRPEVRPAPTDYNVFREEDPRCGPVIIKKLNRRMEAIRHFLNNPKFPDSRTASGKPKPNPLRNLMYAYYKQKKQVEEMMRASNLRIDDLEEEKTKEKDDSDEEEEEDF</sequence>
<keyword evidence="4" id="KW-1185">Reference proteome</keyword>
<feature type="compositionally biased region" description="Polar residues" evidence="2">
    <location>
        <begin position="18"/>
        <end position="58"/>
    </location>
</feature>
<feature type="compositionally biased region" description="Polar residues" evidence="2">
    <location>
        <begin position="187"/>
        <end position="211"/>
    </location>
</feature>
<dbReference type="EMBL" id="BRXY01000191">
    <property type="protein sequence ID" value="GMH75550.1"/>
    <property type="molecule type" value="Genomic_DNA"/>
</dbReference>
<dbReference type="AlphaFoldDB" id="A0A9W7AX62"/>
<comment type="caution">
    <text evidence="3">The sequence shown here is derived from an EMBL/GenBank/DDBJ whole genome shotgun (WGS) entry which is preliminary data.</text>
</comment>
<feature type="compositionally biased region" description="Polar residues" evidence="2">
    <location>
        <begin position="1"/>
        <end position="11"/>
    </location>
</feature>
<feature type="compositionally biased region" description="Acidic residues" evidence="2">
    <location>
        <begin position="1091"/>
        <end position="1100"/>
    </location>
</feature>
<feature type="compositionally biased region" description="Acidic residues" evidence="2">
    <location>
        <begin position="941"/>
        <end position="970"/>
    </location>
</feature>
<organism evidence="3 4">
    <name type="scientific">Triparma strigata</name>
    <dbReference type="NCBI Taxonomy" id="1606541"/>
    <lineage>
        <taxon>Eukaryota</taxon>
        <taxon>Sar</taxon>
        <taxon>Stramenopiles</taxon>
        <taxon>Ochrophyta</taxon>
        <taxon>Bolidophyceae</taxon>
        <taxon>Parmales</taxon>
        <taxon>Triparmaceae</taxon>
        <taxon>Triparma</taxon>
    </lineage>
</organism>
<dbReference type="OrthoDB" id="195114at2759"/>